<protein>
    <submittedName>
        <fullName evidence="7">tRNA synthetase class II (D K and N)</fullName>
    </submittedName>
</protein>
<evidence type="ECO:0000256" key="1">
    <source>
        <dbReference type="ARBA" id="ARBA00022598"/>
    </source>
</evidence>
<dbReference type="GO" id="GO:0004816">
    <property type="term" value="F:asparagine-tRNA ligase activity"/>
    <property type="evidence" value="ECO:0007669"/>
    <property type="project" value="TreeGrafter"/>
</dbReference>
<sequence length="450" mass="51371">MLLLHVSDTHLGATRPGNLREREMGFYEAFNEVVDIAKISSSKPCQVKILATIAWKSGDSIILRDVSGLREFKIKGSVGREILRLPCETSIYVEGLVEGDYLEVNKYEVIYPSKLECCETDAEDVREYAFNYHMYVGRPRCFKVIRTISILSYLIRNALIFEGFTELQPPILGWKSDPGLRGASKVKVSLYGSEYELHSSLIMYKQIYASIFEKIFYFARNIRVEPAENFYTGRHLVEFTQVDVEEAFTSMQESISLAESILKKVVKEFLNNHADLLDSSRIEWLDRTFLTEKYPVITYEEAVDLLTQHGFELRRGCELPHNAEAFLGEYYGTPVWLTGFPSTARGFYYIENAEKPGYNVDWNLIVPEGHGEVLDGGCREYRVEELEKRIKSTGENPSEYQWFLDIVSKGYVKPTCGWGLGLERLVKTFHGLAHVGFATPHPRLPGVIGP</sequence>
<dbReference type="InterPro" id="IPR045864">
    <property type="entry name" value="aa-tRNA-synth_II/BPL/LPL"/>
</dbReference>
<gene>
    <name evidence="7" type="ordered locus">Tagg_0268</name>
</gene>
<dbReference type="GO" id="GO:0006421">
    <property type="term" value="P:asparaginyl-tRNA aminoacylation"/>
    <property type="evidence" value="ECO:0007669"/>
    <property type="project" value="TreeGrafter"/>
</dbReference>
<name>D5U095_THEAM</name>
<accession>D5U095</accession>
<proteinExistence type="predicted"/>
<evidence type="ECO:0000256" key="2">
    <source>
        <dbReference type="ARBA" id="ARBA00022741"/>
    </source>
</evidence>
<dbReference type="PANTHER" id="PTHR22594:SF48">
    <property type="entry name" value="ASPARAGINYL-TRNA SYNTHETASE-RELATED PROTEIN (N-TRUNCATION)"/>
    <property type="match status" value="1"/>
</dbReference>
<feature type="domain" description="Aminoacyl-transfer RNA synthetases class-II family profile" evidence="6">
    <location>
        <begin position="155"/>
        <end position="440"/>
    </location>
</feature>
<dbReference type="Proteomes" id="UP000002376">
    <property type="component" value="Chromosome"/>
</dbReference>
<dbReference type="InterPro" id="IPR006195">
    <property type="entry name" value="aa-tRNA-synth_II"/>
</dbReference>
<organism evidence="7 8">
    <name type="scientific">Thermosphaera aggregans (strain DSM 11486 / M11TL)</name>
    <dbReference type="NCBI Taxonomy" id="633148"/>
    <lineage>
        <taxon>Archaea</taxon>
        <taxon>Thermoproteota</taxon>
        <taxon>Thermoprotei</taxon>
        <taxon>Desulfurococcales</taxon>
        <taxon>Desulfurococcaceae</taxon>
        <taxon>Thermosphaera</taxon>
    </lineage>
</organism>
<dbReference type="InterPro" id="IPR004364">
    <property type="entry name" value="Aa-tRNA-synt_II"/>
</dbReference>
<keyword evidence="5 7" id="KW-0030">Aminoacyl-tRNA synthetase</keyword>
<reference key="3">
    <citation type="submission" date="2010-02" db="EMBL/GenBank/DDBJ databases">
        <title>Complete genome sequence of Thermosphaera aggregans type strain (M11TL).</title>
        <authorList>
            <consortium name="US DOE Joint Genome Institute (JGI-PGF)"/>
            <person name="Spring S."/>
            <person name="Lapidus A."/>
            <person name="Munk C."/>
            <person name="Schroeder M."/>
            <person name="Glavina Del Rio T."/>
            <person name="Tice H."/>
            <person name="Copeland A."/>
            <person name="Cheng J.-F."/>
            <person name="Lucas S."/>
            <person name="Chen F."/>
            <person name="Nolan M."/>
            <person name="Bruce D."/>
            <person name="Goodwin L."/>
            <person name="Pitluck S."/>
            <person name="Ivanova N."/>
            <person name="Mavromatis K."/>
            <person name="Ovchinnikova G."/>
            <person name="Pati A."/>
            <person name="Chen A."/>
            <person name="Palaniappan K."/>
            <person name="Land M."/>
            <person name="Hauser L."/>
            <person name="Chang Y.-J."/>
            <person name="Jeffries C.C."/>
            <person name="Brettin T."/>
            <person name="Detter J.C."/>
            <person name="Tapia R."/>
            <person name="Han C."/>
            <person name="Chain P."/>
            <person name="Heimerl T."/>
            <person name="Weik F."/>
            <person name="Goker M."/>
            <person name="Rachel R."/>
            <person name="Bristow J."/>
            <person name="Eisen J.A."/>
            <person name="Markowitz V."/>
            <person name="Hugenholtz P."/>
            <person name="Kyrpides N.C."/>
            <person name="Klenk H.-P."/>
        </authorList>
    </citation>
    <scope>NUCLEOTIDE SEQUENCE</scope>
    <source>
        <strain>DSM 11486</strain>
    </source>
</reference>
<dbReference type="Gene3D" id="3.30.930.10">
    <property type="entry name" value="Bira Bifunctional Protein, Domain 2"/>
    <property type="match status" value="1"/>
</dbReference>
<keyword evidence="1" id="KW-0436">Ligase</keyword>
<reference evidence="8" key="2">
    <citation type="journal article" date="2010" name="Stand. Genomic Sci.">
        <title>Complete genome sequence of Thermosphaera aggregans type strain (M11TLT).</title>
        <authorList>
            <person name="Spring S."/>
            <person name="Rachel R."/>
            <person name="Lapidus A."/>
            <person name="Davenport K."/>
            <person name="Tice H."/>
            <person name="Copeland A."/>
            <person name="Cheng J.-F."/>
            <person name="Lucas S."/>
            <person name="Chen F."/>
            <person name="Nolan M."/>
            <person name="Bruce D."/>
            <person name="Goodwin L."/>
            <person name="Pitluck S."/>
            <person name="Ivanova N."/>
            <person name="Mavromatis K."/>
            <person name="Ovchinnikova G."/>
            <person name="Pati A."/>
            <person name="Chen A."/>
            <person name="Palaniappan K."/>
            <person name="Land M."/>
            <person name="Hauser L."/>
            <person name="Chang Y.-J."/>
            <person name="Jeffries C.C."/>
            <person name="Brettin T."/>
            <person name="Detter J.C."/>
            <person name="Tapia R."/>
            <person name="Han C."/>
            <person name="Heimerl T."/>
            <person name="Weikl F."/>
            <person name="Brambilla E."/>
            <person name="Goker M."/>
            <person name="Bristow J."/>
            <person name="Eisen J.A."/>
            <person name="Markowitz V."/>
            <person name="Hugenholtz P."/>
            <person name="Kyrpides N.C."/>
            <person name="Klenk H.-P."/>
        </authorList>
    </citation>
    <scope>NUCLEOTIDE SEQUENCE [LARGE SCALE GENOMIC DNA]</scope>
    <source>
        <strain evidence="8">DSM 11486 / M11TL</strain>
    </source>
</reference>
<evidence type="ECO:0000313" key="8">
    <source>
        <dbReference type="Proteomes" id="UP000002376"/>
    </source>
</evidence>
<dbReference type="SUPFAM" id="SSF55681">
    <property type="entry name" value="Class II aaRS and biotin synthetases"/>
    <property type="match status" value="1"/>
</dbReference>
<dbReference type="PROSITE" id="PS50862">
    <property type="entry name" value="AA_TRNA_LIGASE_II"/>
    <property type="match status" value="1"/>
</dbReference>
<dbReference type="PANTHER" id="PTHR22594">
    <property type="entry name" value="ASPARTYL/LYSYL-TRNA SYNTHETASE"/>
    <property type="match status" value="1"/>
</dbReference>
<evidence type="ECO:0000256" key="4">
    <source>
        <dbReference type="ARBA" id="ARBA00022917"/>
    </source>
</evidence>
<keyword evidence="8" id="KW-1185">Reference proteome</keyword>
<keyword evidence="2" id="KW-0547">Nucleotide-binding</keyword>
<evidence type="ECO:0000256" key="3">
    <source>
        <dbReference type="ARBA" id="ARBA00022840"/>
    </source>
</evidence>
<dbReference type="eggNOG" id="arCOG00397">
    <property type="taxonomic scope" value="Archaea"/>
</dbReference>
<dbReference type="STRING" id="633148.Tagg_0268"/>
<reference evidence="7 8" key="1">
    <citation type="journal article" date="2010" name="Stand. Genomic Sci.">
        <title>Complete genome sequence of Thermosphaera aggregans type strain (M11TL).</title>
        <authorList>
            <person name="Spring S."/>
            <person name="Rachel R."/>
            <person name="Lapidus A."/>
            <person name="Davenport K."/>
            <person name="Tice H."/>
            <person name="Copeland A."/>
            <person name="Cheng J.F."/>
            <person name="Lucas S."/>
            <person name="Chen F."/>
            <person name="Nolan M."/>
            <person name="Bruce D."/>
            <person name="Goodwin L."/>
            <person name="Pitluck S."/>
            <person name="Ivanova N."/>
            <person name="Mavromatis K."/>
            <person name="Ovchinnikova G."/>
            <person name="Pati A."/>
            <person name="Chen A."/>
            <person name="Palaniappan K."/>
            <person name="Land M."/>
            <person name="Hauser L."/>
            <person name="Chang Y.J."/>
            <person name="Jeffries C.C."/>
            <person name="Brettin T."/>
            <person name="Detter J.C."/>
            <person name="Tapia R."/>
            <person name="Han C."/>
            <person name="Heimerl T."/>
            <person name="Weikl F."/>
            <person name="Brambilla E."/>
            <person name="Goker M."/>
            <person name="Bristow J."/>
            <person name="Eisen J.A."/>
            <person name="Markowitz V."/>
            <person name="Hugenholtz P."/>
            <person name="Kyrpides N.C."/>
            <person name="Klenk H.P."/>
        </authorList>
    </citation>
    <scope>NUCLEOTIDE SEQUENCE [LARGE SCALE GENOMIC DNA]</scope>
    <source>
        <strain evidence="8">DSM 11486 / M11TL</strain>
    </source>
</reference>
<dbReference type="GO" id="GO:0005524">
    <property type="term" value="F:ATP binding"/>
    <property type="evidence" value="ECO:0007669"/>
    <property type="project" value="UniProtKB-KW"/>
</dbReference>
<dbReference type="eggNOG" id="arCOG00409">
    <property type="taxonomic scope" value="Archaea"/>
</dbReference>
<dbReference type="EMBL" id="CP001939">
    <property type="protein sequence ID" value="ADG90545.1"/>
    <property type="molecule type" value="Genomic_DNA"/>
</dbReference>
<keyword evidence="3" id="KW-0067">ATP-binding</keyword>
<dbReference type="Pfam" id="PF00152">
    <property type="entry name" value="tRNA-synt_2"/>
    <property type="match status" value="1"/>
</dbReference>
<keyword evidence="4" id="KW-0648">Protein biosynthesis</keyword>
<evidence type="ECO:0000313" key="7">
    <source>
        <dbReference type="EMBL" id="ADG90545.1"/>
    </source>
</evidence>
<dbReference type="HOGENOM" id="CLU_004553_2_0_2"/>
<dbReference type="AlphaFoldDB" id="D5U095"/>
<evidence type="ECO:0000256" key="5">
    <source>
        <dbReference type="ARBA" id="ARBA00023146"/>
    </source>
</evidence>
<dbReference type="KEGG" id="tag:Tagg_0268"/>
<evidence type="ECO:0000259" key="6">
    <source>
        <dbReference type="PROSITE" id="PS50862"/>
    </source>
</evidence>